<sequence>AGPYSKLVPRVPDPRHGGALPPRRGCGDGLLRLERPVPPRGRGRLVGVPGPLRGLRGPRPAGDVGHVPPGRGPRAAHDRPAARARLRPPGPREDPGDRRGGQRRAALARGGTPAVPAVRGHEARARALRGARARRSPEARPAAQAARAAGDGGRCRGAPRRLPARPGHRARHRLHDDRAARRGRHLAAPPDDRRRRDGRPRPALRAARALPPRAADLVPQPVAGRGRRGVPVRPGADRPRLGRALRARARRVDPEGALPARGPHGLHPGHHRRGARRLRGGRAAVPLRARGLRGPADREGRAGPLQPAPGRGAHRDGALPGLPERLHRPRPRAADGRAAAVHLLRVDEPLRPARRDGPAPERRPAQRAGAGGGPAARRGRIEDRWPGSSSQPAGRRGTWCRRWRSPARCGL</sequence>
<keyword evidence="2" id="KW-0132">Cell division</keyword>
<keyword evidence="2" id="KW-0131">Cell cycle</keyword>
<feature type="compositionally biased region" description="Basic residues" evidence="1">
    <location>
        <begin position="157"/>
        <end position="173"/>
    </location>
</feature>
<evidence type="ECO:0000256" key="1">
    <source>
        <dbReference type="SAM" id="MobiDB-lite"/>
    </source>
</evidence>
<name>A0A6J4KA24_9BACT</name>
<gene>
    <name evidence="2" type="ORF">AVDCRST_MAG40-311</name>
</gene>
<feature type="compositionally biased region" description="Basic and acidic residues" evidence="1">
    <location>
        <begin position="90"/>
        <end position="100"/>
    </location>
</feature>
<feature type="compositionally biased region" description="Low complexity" evidence="1">
    <location>
        <begin position="201"/>
        <end position="224"/>
    </location>
</feature>
<proteinExistence type="predicted"/>
<feature type="non-terminal residue" evidence="2">
    <location>
        <position position="411"/>
    </location>
</feature>
<feature type="non-terminal residue" evidence="2">
    <location>
        <position position="1"/>
    </location>
</feature>
<feature type="compositionally biased region" description="Low complexity" evidence="1">
    <location>
        <begin position="139"/>
        <end position="149"/>
    </location>
</feature>
<feature type="compositionally biased region" description="Basic and acidic residues" evidence="1">
    <location>
        <begin position="344"/>
        <end position="364"/>
    </location>
</feature>
<accession>A0A6J4KA24</accession>
<dbReference type="EMBL" id="CADCTX010000086">
    <property type="protein sequence ID" value="CAA9300305.1"/>
    <property type="molecule type" value="Genomic_DNA"/>
</dbReference>
<organism evidence="2">
    <name type="scientific">uncultured Gemmatimonadaceae bacterium</name>
    <dbReference type="NCBI Taxonomy" id="246130"/>
    <lineage>
        <taxon>Bacteria</taxon>
        <taxon>Pseudomonadati</taxon>
        <taxon>Gemmatimonadota</taxon>
        <taxon>Gemmatimonadia</taxon>
        <taxon>Gemmatimonadales</taxon>
        <taxon>Gemmatimonadaceae</taxon>
        <taxon>environmental samples</taxon>
    </lineage>
</organism>
<feature type="region of interest" description="Disordered" evidence="1">
    <location>
        <begin position="1"/>
        <end position="411"/>
    </location>
</feature>
<reference evidence="2" key="1">
    <citation type="submission" date="2020-02" db="EMBL/GenBank/DDBJ databases">
        <authorList>
            <person name="Meier V. D."/>
        </authorList>
    </citation>
    <scope>NUCLEOTIDE SEQUENCE</scope>
    <source>
        <strain evidence="2">AVDCRST_MAG40</strain>
    </source>
</reference>
<feature type="compositionally biased region" description="Low complexity" evidence="1">
    <location>
        <begin position="281"/>
        <end position="294"/>
    </location>
</feature>
<dbReference type="GO" id="GO:0051301">
    <property type="term" value="P:cell division"/>
    <property type="evidence" value="ECO:0007669"/>
    <property type="project" value="UniProtKB-KW"/>
</dbReference>
<feature type="compositionally biased region" description="Basic residues" evidence="1">
    <location>
        <begin position="267"/>
        <end position="280"/>
    </location>
</feature>
<feature type="compositionally biased region" description="Low complexity" evidence="1">
    <location>
        <begin position="45"/>
        <end position="60"/>
    </location>
</feature>
<protein>
    <submittedName>
        <fullName evidence="2">Cell division protein FtsW</fullName>
    </submittedName>
</protein>
<dbReference type="AlphaFoldDB" id="A0A6J4KA24"/>
<evidence type="ECO:0000313" key="2">
    <source>
        <dbReference type="EMBL" id="CAA9300305.1"/>
    </source>
</evidence>